<dbReference type="PANTHER" id="PTHR33165">
    <property type="entry name" value="F-BOX DOMAIN CONTAINING PROTEIN-LIKE-RELATED"/>
    <property type="match status" value="1"/>
</dbReference>
<dbReference type="eggNOG" id="ENOG502R7XK">
    <property type="taxonomic scope" value="Eukaryota"/>
</dbReference>
<dbReference type="Pfam" id="PF03478">
    <property type="entry name" value="Beta-prop_KIB1-4"/>
    <property type="match status" value="1"/>
</dbReference>
<name>M7ZCV9_TRIUA</name>
<dbReference type="STRING" id="4572.M7ZCV9"/>
<evidence type="ECO:0000313" key="2">
    <source>
        <dbReference type="EMBL" id="EMS57917.1"/>
    </source>
</evidence>
<protein>
    <recommendedName>
        <fullName evidence="1">KIB1-4 beta-propeller domain-containing protein</fullName>
    </recommendedName>
</protein>
<dbReference type="EMBL" id="KD138743">
    <property type="protein sequence ID" value="EMS57917.1"/>
    <property type="molecule type" value="Genomic_DNA"/>
</dbReference>
<evidence type="ECO:0000259" key="1">
    <source>
        <dbReference type="Pfam" id="PF03478"/>
    </source>
</evidence>
<accession>M7ZCV9</accession>
<dbReference type="PANTHER" id="PTHR33165:SF50">
    <property type="entry name" value="F-BOX DOMAIN-CONTAINING PROTEIN"/>
    <property type="match status" value="1"/>
</dbReference>
<dbReference type="InterPro" id="IPR005174">
    <property type="entry name" value="KIB1-4_b-propeller"/>
</dbReference>
<feature type="domain" description="KIB1-4 beta-propeller" evidence="1">
    <location>
        <begin position="113"/>
        <end position="357"/>
    </location>
</feature>
<proteinExistence type="predicted"/>
<dbReference type="OMA" id="IATCWAG"/>
<gene>
    <name evidence="2" type="ORF">TRIUR3_16040</name>
</gene>
<organism evidence="2">
    <name type="scientific">Triticum urartu</name>
    <name type="common">Red wild einkorn</name>
    <name type="synonym">Crithodium urartu</name>
    <dbReference type="NCBI Taxonomy" id="4572"/>
    <lineage>
        <taxon>Eukaryota</taxon>
        <taxon>Viridiplantae</taxon>
        <taxon>Streptophyta</taxon>
        <taxon>Embryophyta</taxon>
        <taxon>Tracheophyta</taxon>
        <taxon>Spermatophyta</taxon>
        <taxon>Magnoliopsida</taxon>
        <taxon>Liliopsida</taxon>
        <taxon>Poales</taxon>
        <taxon>Poaceae</taxon>
        <taxon>BOP clade</taxon>
        <taxon>Pooideae</taxon>
        <taxon>Triticodae</taxon>
        <taxon>Triticeae</taxon>
        <taxon>Triticinae</taxon>
        <taxon>Triticum</taxon>
    </lineage>
</organism>
<dbReference type="AlphaFoldDB" id="M7ZCV9"/>
<reference evidence="2" key="1">
    <citation type="journal article" date="2013" name="Nature">
        <title>Draft genome of the wheat A-genome progenitor Triticum urartu.</title>
        <authorList>
            <person name="Ling H.Q."/>
            <person name="Zhao S."/>
            <person name="Liu D."/>
            <person name="Wang J."/>
            <person name="Sun H."/>
            <person name="Zhang C."/>
            <person name="Fan H."/>
            <person name="Li D."/>
            <person name="Dong L."/>
            <person name="Tao Y."/>
            <person name="Gao C."/>
            <person name="Wu H."/>
            <person name="Li Y."/>
            <person name="Cui Y."/>
            <person name="Guo X."/>
            <person name="Zheng S."/>
            <person name="Wang B."/>
            <person name="Yu K."/>
            <person name="Liang Q."/>
            <person name="Yang W."/>
            <person name="Lou X."/>
            <person name="Chen J."/>
            <person name="Feng M."/>
            <person name="Jian J."/>
            <person name="Zhang X."/>
            <person name="Luo G."/>
            <person name="Jiang Y."/>
            <person name="Liu J."/>
            <person name="Wang Z."/>
            <person name="Sha Y."/>
            <person name="Zhang B."/>
            <person name="Wu H."/>
            <person name="Tang D."/>
            <person name="Shen Q."/>
            <person name="Xue P."/>
            <person name="Zou S."/>
            <person name="Wang X."/>
            <person name="Liu X."/>
            <person name="Wang F."/>
            <person name="Yang Y."/>
            <person name="An X."/>
            <person name="Dong Z."/>
            <person name="Zhang K."/>
            <person name="Zhang X."/>
            <person name="Luo M.C."/>
            <person name="Dvorak J."/>
            <person name="Tong Y."/>
            <person name="Wang J."/>
            <person name="Yang H."/>
            <person name="Li Z."/>
            <person name="Wang D."/>
            <person name="Zhang A."/>
            <person name="Wang J."/>
        </authorList>
    </citation>
    <scope>NUCLEOTIDE SEQUENCE</scope>
</reference>
<sequence>MSSSMYPKRRSAVTACSIKLPSGLTACSSKRPRLIAAAAISYPSSWASLQADLVRLIGWRVLASDLRDYVRFRAVCPHWRSSSVCPRGRGVVDPRFHPRRWMMLPEGHGLYPGHGRLHGSRILDSVDGLLLLQRDEDTAIRLLHPFTGDIAELPPLATLMRLPGAKKNVEMVWTYLRNIGATSVSVSAAGVITVMIVVYKLSILAFATTRDHQWNVASWVLPPIGRLISSQGKLYMMDTSTFYTSGSGDTQIFQINPPQHEEMGSGSSSMPSKKLIATCWAGKMPAPQYLAECDSEVLVIGYSDGFFTHPLVYRLSDLILNRAVPVTSIGDNVLFIDERILSVSSKVLPNIVGDSIVTVHPTELYLAERHLNSDTWLQAADGRIANCHLSRPYSLIYHIFTCCHRASWNKGTILYQFKNQNNWKVKRKWRQGVFKAVRRHKVINTGLTAQVQKS</sequence>